<evidence type="ECO:0000256" key="1">
    <source>
        <dbReference type="SAM" id="Coils"/>
    </source>
</evidence>
<evidence type="ECO:0000313" key="3">
    <source>
        <dbReference type="Proteomes" id="UP000075714"/>
    </source>
</evidence>
<dbReference type="Proteomes" id="UP000075714">
    <property type="component" value="Unassembled WGS sequence"/>
</dbReference>
<reference evidence="3" key="1">
    <citation type="journal article" date="2016" name="Nat. Commun.">
        <title>The Gonium pectorale genome demonstrates co-option of cell cycle regulation during the evolution of multicellularity.</title>
        <authorList>
            <person name="Hanschen E.R."/>
            <person name="Marriage T.N."/>
            <person name="Ferris P.J."/>
            <person name="Hamaji T."/>
            <person name="Toyoda A."/>
            <person name="Fujiyama A."/>
            <person name="Neme R."/>
            <person name="Noguchi H."/>
            <person name="Minakuchi Y."/>
            <person name="Suzuki M."/>
            <person name="Kawai-Toyooka H."/>
            <person name="Smith D.R."/>
            <person name="Sparks H."/>
            <person name="Anderson J."/>
            <person name="Bakaric R."/>
            <person name="Luria V."/>
            <person name="Karger A."/>
            <person name="Kirschner M.W."/>
            <person name="Durand P.M."/>
            <person name="Michod R.E."/>
            <person name="Nozaki H."/>
            <person name="Olson B.J."/>
        </authorList>
    </citation>
    <scope>NUCLEOTIDE SEQUENCE [LARGE SCALE GENOMIC DNA]</scope>
    <source>
        <strain evidence="3">NIES-2863</strain>
    </source>
</reference>
<sequence length="179" mass="20502">MHDNGDRHFPVDEKGYVTARPAAFRARDASLAAKATKLSQELMFTYAPKLLYKHPDGYCVPSMHLSNPHEMWVYIGRYKSAASACGERCWLYSNHCSGDVHLKLSDSDEPLALGKEQLWVVREMYVFMEGVVRETVRDLALAEMEERMAALRAENQELKGEVQRLRSHAITPHVYIRCM</sequence>
<dbReference type="EMBL" id="LSYV01000011">
    <property type="protein sequence ID" value="KXZ51990.1"/>
    <property type="molecule type" value="Genomic_DNA"/>
</dbReference>
<feature type="coiled-coil region" evidence="1">
    <location>
        <begin position="141"/>
        <end position="168"/>
    </location>
</feature>
<name>A0A150GRP4_GONPE</name>
<comment type="caution">
    <text evidence="2">The sequence shown here is derived from an EMBL/GenBank/DDBJ whole genome shotgun (WGS) entry which is preliminary data.</text>
</comment>
<keyword evidence="1" id="KW-0175">Coiled coil</keyword>
<organism evidence="2 3">
    <name type="scientific">Gonium pectorale</name>
    <name type="common">Green alga</name>
    <dbReference type="NCBI Taxonomy" id="33097"/>
    <lineage>
        <taxon>Eukaryota</taxon>
        <taxon>Viridiplantae</taxon>
        <taxon>Chlorophyta</taxon>
        <taxon>core chlorophytes</taxon>
        <taxon>Chlorophyceae</taxon>
        <taxon>CS clade</taxon>
        <taxon>Chlamydomonadales</taxon>
        <taxon>Volvocaceae</taxon>
        <taxon>Gonium</taxon>
    </lineage>
</organism>
<evidence type="ECO:0000313" key="2">
    <source>
        <dbReference type="EMBL" id="KXZ51990.1"/>
    </source>
</evidence>
<gene>
    <name evidence="2" type="ORF">GPECTOR_10g1012</name>
</gene>
<keyword evidence="3" id="KW-1185">Reference proteome</keyword>
<accession>A0A150GRP4</accession>
<protein>
    <submittedName>
        <fullName evidence="2">Uncharacterized protein</fullName>
    </submittedName>
</protein>
<proteinExistence type="predicted"/>
<dbReference type="AlphaFoldDB" id="A0A150GRP4"/>